<name>A0A1T2X187_9BACL</name>
<dbReference type="EMBL" id="MSZX01000017">
    <property type="protein sequence ID" value="OPA73476.1"/>
    <property type="molecule type" value="Genomic_DNA"/>
</dbReference>
<feature type="non-terminal residue" evidence="3">
    <location>
        <position position="116"/>
    </location>
</feature>
<gene>
    <name evidence="3" type="ORF">BVG16_28870</name>
    <name evidence="2" type="ORF">BVG16_32110</name>
</gene>
<feature type="signal peptide" evidence="1">
    <location>
        <begin position="1"/>
        <end position="24"/>
    </location>
</feature>
<dbReference type="AlphaFoldDB" id="A0A1T2X187"/>
<reference evidence="3 4" key="1">
    <citation type="submission" date="2017-01" db="EMBL/GenBank/DDBJ databases">
        <title>Genome analysis of Paenibacillus selenitrireducens ES3-24.</title>
        <authorList>
            <person name="Xu D."/>
            <person name="Yao R."/>
            <person name="Zheng S."/>
        </authorList>
    </citation>
    <scope>NUCLEOTIDE SEQUENCE [LARGE SCALE GENOMIC DNA]</scope>
    <source>
        <strain evidence="3 4">ES3-24</strain>
    </source>
</reference>
<accession>A0A1T2X187</accession>
<comment type="caution">
    <text evidence="3">The sequence shown here is derived from an EMBL/GenBank/DDBJ whole genome shotgun (WGS) entry which is preliminary data.</text>
</comment>
<dbReference type="PROSITE" id="PS51257">
    <property type="entry name" value="PROKAR_LIPOPROTEIN"/>
    <property type="match status" value="1"/>
</dbReference>
<keyword evidence="4" id="KW-1185">Reference proteome</keyword>
<dbReference type="SUPFAM" id="SSF53850">
    <property type="entry name" value="Periplasmic binding protein-like II"/>
    <property type="match status" value="1"/>
</dbReference>
<dbReference type="Proteomes" id="UP000190188">
    <property type="component" value="Unassembled WGS sequence"/>
</dbReference>
<feature type="chain" id="PRO_5038220090" evidence="1">
    <location>
        <begin position="25"/>
        <end position="116"/>
    </location>
</feature>
<evidence type="ECO:0000256" key="1">
    <source>
        <dbReference type="SAM" id="SignalP"/>
    </source>
</evidence>
<dbReference type="EMBL" id="MSZX01000033">
    <property type="protein sequence ID" value="OPA72798.1"/>
    <property type="molecule type" value="Genomic_DNA"/>
</dbReference>
<dbReference type="Gene3D" id="3.40.190.10">
    <property type="entry name" value="Periplasmic binding protein-like II"/>
    <property type="match status" value="1"/>
</dbReference>
<keyword evidence="1" id="KW-0732">Signal</keyword>
<evidence type="ECO:0000313" key="4">
    <source>
        <dbReference type="Proteomes" id="UP000190188"/>
    </source>
</evidence>
<protein>
    <submittedName>
        <fullName evidence="3">ABC transporter substrate-binding protein</fullName>
    </submittedName>
</protein>
<organism evidence="3 4">
    <name type="scientific">Paenibacillus selenitireducens</name>
    <dbReference type="NCBI Taxonomy" id="1324314"/>
    <lineage>
        <taxon>Bacteria</taxon>
        <taxon>Bacillati</taxon>
        <taxon>Bacillota</taxon>
        <taxon>Bacilli</taxon>
        <taxon>Bacillales</taxon>
        <taxon>Paenibacillaceae</taxon>
        <taxon>Paenibacillus</taxon>
    </lineage>
</organism>
<sequence>MSKKRFKTMAGILAVVLLAGSVMGCTGKKEETASKEGTTTTTTPEKKQKISMMYPLYNNPPKKTEVWKAMEEKLNIEYEPMAIPSAQYNDKLLASIAANDLADITHYTGFPDPKFT</sequence>
<evidence type="ECO:0000313" key="3">
    <source>
        <dbReference type="EMBL" id="OPA73476.1"/>
    </source>
</evidence>
<evidence type="ECO:0000313" key="2">
    <source>
        <dbReference type="EMBL" id="OPA72798.1"/>
    </source>
</evidence>
<proteinExistence type="predicted"/>